<sequence length="125" mass="14277">MTLAVKDQAINEANDLIENTGLGLNRLSDAWIYSKLAPTTGRNPIFDRDAEAIHILYCAKNPSELIEITASIVFNYIYLVGRRTFFRLNIFKRKWNAKIKPKLSKGIIGHGINGDKYLLNNRKIR</sequence>
<keyword evidence="2" id="KW-1185">Reference proteome</keyword>
<protein>
    <submittedName>
        <fullName evidence="1">Uncharacterized protein</fullName>
    </submittedName>
</protein>
<dbReference type="AlphaFoldDB" id="K8WTC7"/>
<dbReference type="RefSeq" id="WP_008910675.1">
    <property type="nucleotide sequence ID" value="NZ_KB233222.1"/>
</dbReference>
<evidence type="ECO:0000313" key="2">
    <source>
        <dbReference type="Proteomes" id="UP000009336"/>
    </source>
</evidence>
<dbReference type="EMBL" id="AKKL01000012">
    <property type="protein sequence ID" value="EKT63828.1"/>
    <property type="molecule type" value="Genomic_DNA"/>
</dbReference>
<gene>
    <name evidence="1" type="ORF">OOA_03164</name>
</gene>
<reference evidence="1 2" key="1">
    <citation type="journal article" date="2012" name="BMC Genomics">
        <title>Comparative genomics of bacteria in the genus Providencia isolated from wild Drosophila melanogaster.</title>
        <authorList>
            <person name="Galac M.R."/>
            <person name="Lazzaro B.P."/>
        </authorList>
    </citation>
    <scope>NUCLEOTIDE SEQUENCE [LARGE SCALE GENOMIC DNA]</scope>
    <source>
        <strain evidence="1 2">DSM 19968</strain>
    </source>
</reference>
<name>K8WTC7_9GAMM</name>
<evidence type="ECO:0000313" key="1">
    <source>
        <dbReference type="EMBL" id="EKT63828.1"/>
    </source>
</evidence>
<dbReference type="HOGENOM" id="CLU_1990669_0_0_6"/>
<dbReference type="eggNOG" id="ENOG502ZUZP">
    <property type="taxonomic scope" value="Bacteria"/>
</dbReference>
<organism evidence="1 2">
    <name type="scientific">Providencia burhodogranariea DSM 19968</name>
    <dbReference type="NCBI Taxonomy" id="1141662"/>
    <lineage>
        <taxon>Bacteria</taxon>
        <taxon>Pseudomonadati</taxon>
        <taxon>Pseudomonadota</taxon>
        <taxon>Gammaproteobacteria</taxon>
        <taxon>Enterobacterales</taxon>
        <taxon>Morganellaceae</taxon>
        <taxon>Providencia</taxon>
    </lineage>
</organism>
<comment type="caution">
    <text evidence="1">The sequence shown here is derived from an EMBL/GenBank/DDBJ whole genome shotgun (WGS) entry which is preliminary data.</text>
</comment>
<proteinExistence type="predicted"/>
<dbReference type="OrthoDB" id="9977392at2"/>
<dbReference type="Proteomes" id="UP000009336">
    <property type="component" value="Unassembled WGS sequence"/>
</dbReference>
<accession>K8WTC7</accession>